<dbReference type="OrthoDB" id="5766527at2"/>
<dbReference type="AlphaFoldDB" id="W8KYU0"/>
<gene>
    <name evidence="1" type="ORF">M911_10115</name>
</gene>
<dbReference type="RefSeq" id="WP_025281910.1">
    <property type="nucleotide sequence ID" value="NZ_CP007268.1"/>
</dbReference>
<keyword evidence="2" id="KW-1185">Reference proteome</keyword>
<accession>W8KYU0</accession>
<organism evidence="1 2">
    <name type="scientific">Ectothiorhodospira haloalkaliphila</name>
    <dbReference type="NCBI Taxonomy" id="421628"/>
    <lineage>
        <taxon>Bacteria</taxon>
        <taxon>Pseudomonadati</taxon>
        <taxon>Pseudomonadota</taxon>
        <taxon>Gammaproteobacteria</taxon>
        <taxon>Chromatiales</taxon>
        <taxon>Ectothiorhodospiraceae</taxon>
        <taxon>Ectothiorhodospira</taxon>
    </lineage>
</organism>
<reference evidence="1 2" key="1">
    <citation type="journal article" date="2014" name="J Genomics">
        <title>Draft Genome Sequence of the Extremely Halophilic Phototrophic Purple Sulfur Bacterium Halorhodospira halochloris.</title>
        <authorList>
            <person name="Singh K.S."/>
            <person name="Kirksey J."/>
            <person name="Hoff W.D."/>
            <person name="Deole R."/>
        </authorList>
    </citation>
    <scope>NUCLEOTIDE SEQUENCE [LARGE SCALE GENOMIC DNA]</scope>
    <source>
        <strain evidence="1 2">A</strain>
    </source>
</reference>
<dbReference type="Proteomes" id="UP000019442">
    <property type="component" value="Chromosome"/>
</dbReference>
<dbReference type="PANTHER" id="PTHR39550">
    <property type="entry name" value="SLL0658 PROTEIN"/>
    <property type="match status" value="1"/>
</dbReference>
<dbReference type="HOGENOM" id="CLU_115769_0_0_6"/>
<dbReference type="EMBL" id="CP007268">
    <property type="protein sequence ID" value="AHK80711.1"/>
    <property type="molecule type" value="Genomic_DNA"/>
</dbReference>
<dbReference type="KEGG" id="hhc:M911_10115"/>
<proteinExistence type="predicted"/>
<dbReference type="Pfam" id="PF11848">
    <property type="entry name" value="DUF3368"/>
    <property type="match status" value="1"/>
</dbReference>
<evidence type="ECO:0000313" key="2">
    <source>
        <dbReference type="Proteomes" id="UP000019442"/>
    </source>
</evidence>
<sequence length="115" mass="12548">MTEQNWVINASPLILLGKINQLELVERLASRLIVPQSVTDEIAAGTQDRSIQSTLNWAQRHIHPDIAVPVSILKWDIGAGESQVLAQCMRHNGSKAVLDDGEARAAAQAHQIPLV</sequence>
<dbReference type="PANTHER" id="PTHR39550:SF1">
    <property type="entry name" value="SLL0658 PROTEIN"/>
    <property type="match status" value="1"/>
</dbReference>
<evidence type="ECO:0000313" key="1">
    <source>
        <dbReference type="EMBL" id="AHK80711.1"/>
    </source>
</evidence>
<name>W8KYU0_9GAMM</name>
<feature type="non-terminal residue" evidence="1">
    <location>
        <position position="115"/>
    </location>
</feature>
<protein>
    <submittedName>
        <fullName evidence="1">Nucleic acid-binding protein</fullName>
    </submittedName>
</protein>
<dbReference type="InterPro" id="IPR021799">
    <property type="entry name" value="PIN-like_prokaryotic"/>
</dbReference>
<reference evidence="2" key="2">
    <citation type="submission" date="2014-02" db="EMBL/GenBank/DDBJ databases">
        <title>Draft Genome Sequence of extremely halophilic bacteria Halorhodospira halochloris.</title>
        <authorList>
            <person name="Singh K.S."/>
        </authorList>
    </citation>
    <scope>NUCLEOTIDE SEQUENCE [LARGE SCALE GENOMIC DNA]</scope>
    <source>
        <strain evidence="2">A</strain>
    </source>
</reference>